<feature type="active site" evidence="5">
    <location>
        <position position="124"/>
    </location>
</feature>
<feature type="binding site" evidence="6">
    <location>
        <position position="170"/>
    </location>
    <ligand>
        <name>Mg(2+)</name>
        <dbReference type="ChEBI" id="CHEBI:18420"/>
        <label>1</label>
    </ligand>
</feature>
<dbReference type="PANTHER" id="PTHR43250:SF2">
    <property type="entry name" value="EXODEOXYRIBONUCLEASE III"/>
    <property type="match status" value="1"/>
</dbReference>
<evidence type="ECO:0000259" key="8">
    <source>
        <dbReference type="Pfam" id="PF03372"/>
    </source>
</evidence>
<feature type="binding site" evidence="6">
    <location>
        <position position="45"/>
    </location>
    <ligand>
        <name>Mg(2+)</name>
        <dbReference type="ChEBI" id="CHEBI:18420"/>
        <label>1</label>
    </ligand>
</feature>
<evidence type="ECO:0000256" key="6">
    <source>
        <dbReference type="PIRSR" id="PIRSR604808-2"/>
    </source>
</evidence>
<feature type="active site" description="Proton donor/acceptor" evidence="5">
    <location>
        <position position="168"/>
    </location>
</feature>
<name>A0A3R8REB9_9CORY</name>
<comment type="caution">
    <text evidence="9">The sequence shown here is derived from an EMBL/GenBank/DDBJ whole genome shotgun (WGS) entry which is preliminary data.</text>
</comment>
<protein>
    <submittedName>
        <fullName evidence="9">Exodeoxyribonuclease III</fullName>
    </submittedName>
</protein>
<proteinExistence type="inferred from homology"/>
<feature type="site" description="Important for catalytic activity" evidence="7">
    <location>
        <position position="291"/>
    </location>
</feature>
<gene>
    <name evidence="9" type="ORF">CXF48_05080</name>
</gene>
<feature type="binding site" evidence="6">
    <location>
        <position position="320"/>
    </location>
    <ligand>
        <name>Mg(2+)</name>
        <dbReference type="ChEBI" id="CHEBI:18420"/>
        <label>1</label>
    </ligand>
</feature>
<dbReference type="InterPro" id="IPR005135">
    <property type="entry name" value="Endo/exonuclease/phosphatase"/>
</dbReference>
<dbReference type="InterPro" id="IPR037493">
    <property type="entry name" value="ExoIII-like"/>
</dbReference>
<dbReference type="PROSITE" id="PS51435">
    <property type="entry name" value="AP_NUCLEASE_F1_4"/>
    <property type="match status" value="1"/>
</dbReference>
<dbReference type="GO" id="GO:0046872">
    <property type="term" value="F:metal ion binding"/>
    <property type="evidence" value="ECO:0007669"/>
    <property type="project" value="UniProtKB-KW"/>
</dbReference>
<keyword evidence="6" id="KW-0464">Manganese</keyword>
<dbReference type="SUPFAM" id="SSF56219">
    <property type="entry name" value="DNase I-like"/>
    <property type="match status" value="1"/>
</dbReference>
<evidence type="ECO:0000313" key="9">
    <source>
        <dbReference type="EMBL" id="RRO86898.1"/>
    </source>
</evidence>
<accession>A0A3R8REB9</accession>
<feature type="domain" description="Endonuclease/exonuclease/phosphatase" evidence="8">
    <location>
        <begin position="8"/>
        <end position="321"/>
    </location>
</feature>
<dbReference type="InterPro" id="IPR036691">
    <property type="entry name" value="Endo/exonu/phosph_ase_sf"/>
</dbReference>
<feature type="site" description="Transition state stabilizer" evidence="7">
    <location>
        <position position="170"/>
    </location>
</feature>
<dbReference type="InterPro" id="IPR004808">
    <property type="entry name" value="AP_endonuc_1"/>
</dbReference>
<sequence length="329" mass="35750">MSSPVTVATVNVNGIRAAAKHRNERNHGILPWLEETPADVVLLQEVRATPEQTRQALAPALDPDDGAGWTLVQAEAAAKGRAGVAVLSRHGIDDVRVGFGEEEFDDAGRYIEAVTAGVRVASLYLPSGAAGTEKQDEKYRFLEAFGPYLRDRSRECAAAGEGMVVGGDWNICHRREDLRNWRPNRTKAGFLPDERAFMDWLVGPGPDGTTQIGDETDAGRTGNPAGAPGAFAGAVGYTPGERAAARLADGPATDAGWVDVVRALHPDEEGPFSWWTWRGKAFDTGAGWRIDYQMATPDLAARAQRAWVDRAEAYDLRWSDHSPVLVEYR</sequence>
<evidence type="ECO:0000256" key="4">
    <source>
        <dbReference type="ARBA" id="ARBA00022842"/>
    </source>
</evidence>
<dbReference type="GO" id="GO:0006281">
    <property type="term" value="P:DNA repair"/>
    <property type="evidence" value="ECO:0007669"/>
    <property type="project" value="InterPro"/>
</dbReference>
<reference evidence="9 10" key="1">
    <citation type="submission" date="2018-01" db="EMBL/GenBank/DDBJ databases">
        <title>Twenty Corynebacterium bovis Genomes.</title>
        <authorList>
            <person name="Gulvik C.A."/>
        </authorList>
    </citation>
    <scope>NUCLEOTIDE SEQUENCE [LARGE SCALE GENOMIC DNA]</scope>
    <source>
        <strain evidence="9 10">F6900</strain>
    </source>
</reference>
<dbReference type="Gene3D" id="3.60.10.10">
    <property type="entry name" value="Endonuclease/exonuclease/phosphatase"/>
    <property type="match status" value="1"/>
</dbReference>
<feature type="site" description="Interaction with DNA substrate" evidence="7">
    <location>
        <position position="321"/>
    </location>
</feature>
<feature type="active site" description="Proton acceptor" evidence="5">
    <location>
        <position position="321"/>
    </location>
</feature>
<comment type="cofactor">
    <cofactor evidence="6">
        <name>Mg(2+)</name>
        <dbReference type="ChEBI" id="CHEBI:18420"/>
    </cofactor>
    <cofactor evidence="6">
        <name>Mn(2+)</name>
        <dbReference type="ChEBI" id="CHEBI:29035"/>
    </cofactor>
    <text evidence="6">Probably binds two magnesium or manganese ions per subunit.</text>
</comment>
<keyword evidence="3" id="KW-0378">Hydrolase</keyword>
<dbReference type="RefSeq" id="WP_125207094.1">
    <property type="nucleotide sequence ID" value="NZ_JAUKFU010000025.1"/>
</dbReference>
<dbReference type="Pfam" id="PF03372">
    <property type="entry name" value="Exo_endo_phos"/>
    <property type="match status" value="1"/>
</dbReference>
<dbReference type="GO" id="GO:0008311">
    <property type="term" value="F:double-stranded DNA 3'-5' DNA exonuclease activity"/>
    <property type="evidence" value="ECO:0007669"/>
    <property type="project" value="InterPro"/>
</dbReference>
<feature type="binding site" evidence="6">
    <location>
        <position position="168"/>
    </location>
    <ligand>
        <name>Mg(2+)</name>
        <dbReference type="ChEBI" id="CHEBI:18420"/>
        <label>1</label>
    </ligand>
</feature>
<dbReference type="EMBL" id="PQNK01000006">
    <property type="protein sequence ID" value="RRO86898.1"/>
    <property type="molecule type" value="Genomic_DNA"/>
</dbReference>
<dbReference type="AlphaFoldDB" id="A0A3R8REB9"/>
<comment type="similarity">
    <text evidence="1">Belongs to the DNA repair enzymes AP/ExoA family.</text>
</comment>
<evidence type="ECO:0000313" key="10">
    <source>
        <dbReference type="Proteomes" id="UP000276526"/>
    </source>
</evidence>
<dbReference type="Proteomes" id="UP000276526">
    <property type="component" value="Unassembled WGS sequence"/>
</dbReference>
<evidence type="ECO:0000256" key="2">
    <source>
        <dbReference type="ARBA" id="ARBA00022723"/>
    </source>
</evidence>
<feature type="binding site" evidence="6">
    <location>
        <position position="11"/>
    </location>
    <ligand>
        <name>Mg(2+)</name>
        <dbReference type="ChEBI" id="CHEBI:18420"/>
        <label>1</label>
    </ligand>
</feature>
<evidence type="ECO:0000256" key="1">
    <source>
        <dbReference type="ARBA" id="ARBA00007092"/>
    </source>
</evidence>
<evidence type="ECO:0000256" key="7">
    <source>
        <dbReference type="PIRSR" id="PIRSR604808-3"/>
    </source>
</evidence>
<evidence type="ECO:0000256" key="5">
    <source>
        <dbReference type="PIRSR" id="PIRSR604808-1"/>
    </source>
</evidence>
<feature type="binding site" evidence="6">
    <location>
        <position position="321"/>
    </location>
    <ligand>
        <name>Mg(2+)</name>
        <dbReference type="ChEBI" id="CHEBI:18420"/>
        <label>1</label>
    </ligand>
</feature>
<keyword evidence="4 6" id="KW-0460">Magnesium</keyword>
<evidence type="ECO:0000256" key="3">
    <source>
        <dbReference type="ARBA" id="ARBA00022801"/>
    </source>
</evidence>
<dbReference type="PANTHER" id="PTHR43250">
    <property type="entry name" value="EXODEOXYRIBONUCLEASE III"/>
    <property type="match status" value="1"/>
</dbReference>
<keyword evidence="2 6" id="KW-0479">Metal-binding</keyword>
<dbReference type="NCBIfam" id="TIGR00633">
    <property type="entry name" value="xth"/>
    <property type="match status" value="1"/>
</dbReference>
<organism evidence="9 10">
    <name type="scientific">Corynebacterium bovis</name>
    <dbReference type="NCBI Taxonomy" id="36808"/>
    <lineage>
        <taxon>Bacteria</taxon>
        <taxon>Bacillati</taxon>
        <taxon>Actinomycetota</taxon>
        <taxon>Actinomycetes</taxon>
        <taxon>Mycobacteriales</taxon>
        <taxon>Corynebacteriaceae</taxon>
        <taxon>Corynebacterium</taxon>
    </lineage>
</organism>